<keyword evidence="1" id="KW-0812">Transmembrane</keyword>
<keyword evidence="3" id="KW-0645">Protease</keyword>
<sequence>MKNEITTFTAISAIFGGIFVLVICQSLSHLAYILPLPKVITSMFFGIAYVLLSYLFLSNLCKKFFCHSLLECGIGKLKINFAWLVIGIILPVMVSVLLILTPGYFVNNGKSITEIISKIIISIFTVGCAAVVEEMIFRGFIMYILKQRWGKMISIFVPSIVFGLLHTMGGMNFSDILMLFIAGTSVGIMFSLITYESKTIWSSAIVHAIWNIIIIGGILDIGVKHNAECIYSYVLNSKSILLTGGHFGIEASVISIIGYIAVISFTIFRVYKKKDIAIDV</sequence>
<dbReference type="RefSeq" id="WP_099837598.1">
    <property type="nucleotide sequence ID" value="NZ_PEIK01000001.1"/>
</dbReference>
<comment type="caution">
    <text evidence="3">The sequence shown here is derived from an EMBL/GenBank/DDBJ whole genome shotgun (WGS) entry which is preliminary data.</text>
</comment>
<gene>
    <name evidence="3" type="ORF">CS538_01925</name>
</gene>
<organism evidence="3 4">
    <name type="scientific">Clostridium combesii</name>
    <dbReference type="NCBI Taxonomy" id="39481"/>
    <lineage>
        <taxon>Bacteria</taxon>
        <taxon>Bacillati</taxon>
        <taxon>Bacillota</taxon>
        <taxon>Clostridia</taxon>
        <taxon>Eubacteriales</taxon>
        <taxon>Clostridiaceae</taxon>
        <taxon>Clostridium</taxon>
    </lineage>
</organism>
<keyword evidence="4" id="KW-1185">Reference proteome</keyword>
<dbReference type="AlphaFoldDB" id="A0A2G7HLX4"/>
<evidence type="ECO:0000313" key="4">
    <source>
        <dbReference type="Proteomes" id="UP000231322"/>
    </source>
</evidence>
<dbReference type="Pfam" id="PF02517">
    <property type="entry name" value="Rce1-like"/>
    <property type="match status" value="1"/>
</dbReference>
<dbReference type="GO" id="GO:0080120">
    <property type="term" value="P:CAAX-box protein maturation"/>
    <property type="evidence" value="ECO:0007669"/>
    <property type="project" value="UniProtKB-ARBA"/>
</dbReference>
<name>A0A2G7HLX4_9CLOT</name>
<evidence type="ECO:0000256" key="1">
    <source>
        <dbReference type="SAM" id="Phobius"/>
    </source>
</evidence>
<feature type="domain" description="CAAX prenyl protease 2/Lysostaphin resistance protein A-like" evidence="2">
    <location>
        <begin position="118"/>
        <end position="213"/>
    </location>
</feature>
<feature type="transmembrane region" description="Helical" evidence="1">
    <location>
        <begin position="239"/>
        <end position="268"/>
    </location>
</feature>
<dbReference type="EMBL" id="PEIK01000001">
    <property type="protein sequence ID" value="PIH06099.1"/>
    <property type="molecule type" value="Genomic_DNA"/>
</dbReference>
<keyword evidence="1" id="KW-0472">Membrane</keyword>
<dbReference type="PANTHER" id="PTHR39430">
    <property type="entry name" value="MEMBRANE-ASSOCIATED PROTEASE-RELATED"/>
    <property type="match status" value="1"/>
</dbReference>
<feature type="transmembrane region" description="Helical" evidence="1">
    <location>
        <begin position="149"/>
        <end position="170"/>
    </location>
</feature>
<dbReference type="PANTHER" id="PTHR39430:SF1">
    <property type="entry name" value="PROTEASE"/>
    <property type="match status" value="1"/>
</dbReference>
<feature type="transmembrane region" description="Helical" evidence="1">
    <location>
        <begin position="200"/>
        <end position="219"/>
    </location>
</feature>
<feature type="transmembrane region" description="Helical" evidence="1">
    <location>
        <begin position="39"/>
        <end position="60"/>
    </location>
</feature>
<evidence type="ECO:0000259" key="2">
    <source>
        <dbReference type="Pfam" id="PF02517"/>
    </source>
</evidence>
<feature type="transmembrane region" description="Helical" evidence="1">
    <location>
        <begin position="115"/>
        <end position="137"/>
    </location>
</feature>
<reference evidence="3 4" key="1">
    <citation type="submission" date="2017-10" db="EMBL/GenBank/DDBJ databases">
        <title>Reclassification of Eubacterium combesii and discrepancies in the nomenclature of botulinum neurotoxin producing clostridia. Request for an Opinion.</title>
        <authorList>
            <person name="Dobritsa A.P."/>
            <person name="Kutumbaka K.K."/>
            <person name="Samadpour M."/>
        </authorList>
    </citation>
    <scope>NUCLEOTIDE SEQUENCE [LARGE SCALE GENOMIC DNA]</scope>
    <source>
        <strain evidence="3 4">DSM 20696</strain>
    </source>
</reference>
<dbReference type="Proteomes" id="UP000231322">
    <property type="component" value="Unassembled WGS sequence"/>
</dbReference>
<feature type="transmembrane region" description="Helical" evidence="1">
    <location>
        <begin position="176"/>
        <end position="193"/>
    </location>
</feature>
<keyword evidence="3" id="KW-0378">Hydrolase</keyword>
<protein>
    <submittedName>
        <fullName evidence="3">CPBP family intramembrane metalloprotease</fullName>
    </submittedName>
</protein>
<feature type="transmembrane region" description="Helical" evidence="1">
    <location>
        <begin position="7"/>
        <end position="33"/>
    </location>
</feature>
<keyword evidence="3" id="KW-0482">Metalloprotease</keyword>
<keyword evidence="1" id="KW-1133">Transmembrane helix</keyword>
<evidence type="ECO:0000313" key="3">
    <source>
        <dbReference type="EMBL" id="PIH06099.1"/>
    </source>
</evidence>
<dbReference type="GO" id="GO:0004175">
    <property type="term" value="F:endopeptidase activity"/>
    <property type="evidence" value="ECO:0007669"/>
    <property type="project" value="UniProtKB-ARBA"/>
</dbReference>
<dbReference type="GO" id="GO:0006508">
    <property type="term" value="P:proteolysis"/>
    <property type="evidence" value="ECO:0007669"/>
    <property type="project" value="UniProtKB-KW"/>
</dbReference>
<dbReference type="GO" id="GO:0008237">
    <property type="term" value="F:metallopeptidase activity"/>
    <property type="evidence" value="ECO:0007669"/>
    <property type="project" value="UniProtKB-KW"/>
</dbReference>
<feature type="transmembrane region" description="Helical" evidence="1">
    <location>
        <begin position="81"/>
        <end position="103"/>
    </location>
</feature>
<accession>A0A2G7HLX4</accession>
<dbReference type="InterPro" id="IPR003675">
    <property type="entry name" value="Rce1/LyrA-like_dom"/>
</dbReference>
<proteinExistence type="predicted"/>